<evidence type="ECO:0000256" key="6">
    <source>
        <dbReference type="ARBA" id="ARBA00023136"/>
    </source>
</evidence>
<comment type="subcellular location">
    <subcellularLocation>
        <location evidence="1">Cell inner membrane</location>
    </subcellularLocation>
</comment>
<evidence type="ECO:0000256" key="5">
    <source>
        <dbReference type="ARBA" id="ARBA00023065"/>
    </source>
</evidence>
<keyword evidence="5" id="KW-0406">Ion transport</keyword>
<comment type="caution">
    <text evidence="7">The sequence shown here is derived from an EMBL/GenBank/DDBJ whole genome shotgun (WGS) entry which is preliminary data.</text>
</comment>
<evidence type="ECO:0000313" key="7">
    <source>
        <dbReference type="EMBL" id="GBF80826.1"/>
    </source>
</evidence>
<dbReference type="CDD" id="cd13553">
    <property type="entry name" value="PBP2_NrtA_CpmA_like"/>
    <property type="match status" value="1"/>
</dbReference>
<sequence length="451" mass="51284">MIKRRNFIKYTSLGLTGLGFTACTNINLFSPKNKQKNGLDINSLEKPNLILGFVPNGDAAPLIIAQEKGFFERYGLTVTLKRSDSWEAVEKDLLEWRSDAAQLPYSFPMMAQLGQKKAPLISLMNLNLNGSAITLTQKAWEAGIRPSVDYFNFTDFEGGMRNYLRNRSKLPIFALDSNFSMDAYLTRYWLSAMGIMPDSEVELVEFPASQMGYKLQAGLIDAYSVSAPWNQQSVLNKTGFVTHISRDIWQGHPNKILATMDGWTRKNPTTTRALMAALIEACQYCDQPSNYAEISQILAKPNYLNLKETIIEPSLAGNYSYSSEIFDKYQKNIPDFTIFNHRDAAYLKDNDNANYPWRSHAVWLLTQMIRWHQLDSSDYPKEADKLLDKIYPVTFYEEVAKGLNITIPSNKMKQESTTAFIDGRSFDPSQPVAYLNQFSLRASRPQIFGFV</sequence>
<dbReference type="PROSITE" id="PS51257">
    <property type="entry name" value="PROKAR_LIPOPROTEIN"/>
    <property type="match status" value="1"/>
</dbReference>
<evidence type="ECO:0000313" key="8">
    <source>
        <dbReference type="Proteomes" id="UP000287247"/>
    </source>
</evidence>
<dbReference type="SUPFAM" id="SSF53850">
    <property type="entry name" value="Periplasmic binding protein-like II"/>
    <property type="match status" value="1"/>
</dbReference>
<keyword evidence="4" id="KW-0997">Cell inner membrane</keyword>
<keyword evidence="6" id="KW-0472">Membrane</keyword>
<evidence type="ECO:0000256" key="2">
    <source>
        <dbReference type="ARBA" id="ARBA00022448"/>
    </source>
</evidence>
<gene>
    <name evidence="7" type="ORF">AsFPU1_2232</name>
</gene>
<dbReference type="Proteomes" id="UP000287247">
    <property type="component" value="Unassembled WGS sequence"/>
</dbReference>
<dbReference type="PANTHER" id="PTHR30024">
    <property type="entry name" value="ALIPHATIC SULFONATES-BINDING PROTEIN-RELATED"/>
    <property type="match status" value="1"/>
</dbReference>
<dbReference type="Gene3D" id="3.40.190.10">
    <property type="entry name" value="Periplasmic binding protein-like II"/>
    <property type="match status" value="2"/>
</dbReference>
<protein>
    <submittedName>
        <fullName evidence="7">NrtC-like protein</fullName>
    </submittedName>
</protein>
<accession>A0A401II12</accession>
<evidence type="ECO:0000256" key="1">
    <source>
        <dbReference type="ARBA" id="ARBA00004533"/>
    </source>
</evidence>
<dbReference type="AlphaFoldDB" id="A0A401II12"/>
<dbReference type="RefSeq" id="WP_227873341.1">
    <property type="nucleotide sequence ID" value="NZ_BDQK01000013.1"/>
</dbReference>
<keyword evidence="2" id="KW-0813">Transport</keyword>
<keyword evidence="8" id="KW-1185">Reference proteome</keyword>
<dbReference type="GO" id="GO:0005886">
    <property type="term" value="C:plasma membrane"/>
    <property type="evidence" value="ECO:0007669"/>
    <property type="project" value="UniProtKB-SubCell"/>
</dbReference>
<evidence type="ECO:0000256" key="3">
    <source>
        <dbReference type="ARBA" id="ARBA00022475"/>
    </source>
</evidence>
<keyword evidence="3" id="KW-1003">Cell membrane</keyword>
<dbReference type="Pfam" id="PF13379">
    <property type="entry name" value="NMT1_2"/>
    <property type="match status" value="1"/>
</dbReference>
<proteinExistence type="predicted"/>
<dbReference type="GO" id="GO:0006811">
    <property type="term" value="P:monoatomic ion transport"/>
    <property type="evidence" value="ECO:0007669"/>
    <property type="project" value="UniProtKB-KW"/>
</dbReference>
<evidence type="ECO:0000256" key="4">
    <source>
        <dbReference type="ARBA" id="ARBA00022519"/>
    </source>
</evidence>
<name>A0A401II12_APHSA</name>
<dbReference type="EMBL" id="BDQK01000013">
    <property type="protein sequence ID" value="GBF80826.1"/>
    <property type="molecule type" value="Genomic_DNA"/>
</dbReference>
<dbReference type="InterPro" id="IPR044527">
    <property type="entry name" value="NrtA/CpmA_ABC-bd_dom"/>
</dbReference>
<organism evidence="7 8">
    <name type="scientific">Aphanothece sacrum FPU1</name>
    <dbReference type="NCBI Taxonomy" id="1920663"/>
    <lineage>
        <taxon>Bacteria</taxon>
        <taxon>Bacillati</taxon>
        <taxon>Cyanobacteriota</taxon>
        <taxon>Cyanophyceae</taxon>
        <taxon>Oscillatoriophycideae</taxon>
        <taxon>Chroococcales</taxon>
        <taxon>Aphanothecaceae</taxon>
        <taxon>Aphanothece</taxon>
    </lineage>
</organism>
<reference evidence="8" key="1">
    <citation type="submission" date="2017-05" db="EMBL/GenBank/DDBJ databases">
        <title>Physiological properties and genetic analysis related to exopolysaccharide production of fresh-water unicellular cyanobacterium Aphanothece sacrum, Suizenji Nori, that has been cultured as a food source in Japan.</title>
        <authorList>
            <person name="Kanesaki Y."/>
            <person name="Yoshikawa S."/>
            <person name="Ohki K."/>
        </authorList>
    </citation>
    <scope>NUCLEOTIDE SEQUENCE [LARGE SCALE GENOMIC DNA]</scope>
    <source>
        <strain evidence="8">FPU1</strain>
    </source>
</reference>
<dbReference type="PANTHER" id="PTHR30024:SF43">
    <property type="entry name" value="BLL4572 PROTEIN"/>
    <property type="match status" value="1"/>
</dbReference>